<accession>A0ACC4CRS3</accession>
<name>A0ACC4CRS3_POPAL</name>
<gene>
    <name evidence="1" type="ORF">D5086_004431</name>
</gene>
<protein>
    <submittedName>
        <fullName evidence="1">Uncharacterized protein</fullName>
    </submittedName>
</protein>
<evidence type="ECO:0000313" key="1">
    <source>
        <dbReference type="EMBL" id="KAL3603572.1"/>
    </source>
</evidence>
<organism evidence="1 2">
    <name type="scientific">Populus alba</name>
    <name type="common">White poplar</name>
    <dbReference type="NCBI Taxonomy" id="43335"/>
    <lineage>
        <taxon>Eukaryota</taxon>
        <taxon>Viridiplantae</taxon>
        <taxon>Streptophyta</taxon>
        <taxon>Embryophyta</taxon>
        <taxon>Tracheophyta</taxon>
        <taxon>Spermatophyta</taxon>
        <taxon>Magnoliopsida</taxon>
        <taxon>eudicotyledons</taxon>
        <taxon>Gunneridae</taxon>
        <taxon>Pentapetalae</taxon>
        <taxon>rosids</taxon>
        <taxon>fabids</taxon>
        <taxon>Malpighiales</taxon>
        <taxon>Salicaceae</taxon>
        <taxon>Saliceae</taxon>
        <taxon>Populus</taxon>
    </lineage>
</organism>
<proteinExistence type="predicted"/>
<evidence type="ECO:0000313" key="2">
    <source>
        <dbReference type="Proteomes" id="UP000309997"/>
    </source>
</evidence>
<comment type="caution">
    <text evidence="1">The sequence shown here is derived from an EMBL/GenBank/DDBJ whole genome shotgun (WGS) entry which is preliminary data.</text>
</comment>
<sequence length="773" mass="85009">MSKKKNPLVFLDVSIDGDPAERIFIELFADVVPKTAENFRALCTGEKGIGKTTGKPLHYKGCSFHRIIKGFMAQGGDFSKGNGSGGESIYGGKFADENFILRHEGAGLLSMANSGPDTNGSQFFIIFKPQVHLDGKHVVFGKVVKGMDTVKKIEQAGSAGGQPAGPVKIVDCGETSESKIEDSAGKDSGKNKKSGKPSDDGPGDKVRGRSKKSLKDARKKRKRRYSSSSSDSDSEPSSSESDSDSSSSSSDGRHKKKRRLAKKDKYHRGRKLKYRQRERKRGRHDRRSRRKSKWSSESASDTDTDSSSSTSSSNDESPVSARKTNKSTQAGKKSNQSPDAHGKFSTHLSVKEAVVEQQQRNDKPKTAEASLSHEEGELSPKNNTHLNNGHGTNSKLCTSPNRRSYSDDSDKSRRAIPSSKSRPNNSNRSSPSGSPEEVSRSPGFRTDSRSPVRKSGELSQGRSSRSPLGSPANKGHHEPSMSNHGQGLSHSRSPNGTPKRIRKGRGFTERYAYARKYRTPSPERTPWRSYHYGGRNIDGRNRDRLSSYRSYSERSPPRRNRSPPRGRSPPRYGRWRSRSRSVSNSPGGYRGRYRDRSGRQSPRRSPTPRDKRPAISEGLKSRLGPRADDQSFPNKGRPRSRSSSRSKSRGSSLSRSPDSVPPKRQGRAASRSRSSSPSGQQGLVAYGDAREVGGVDDPHLSPIRAHLNVLIFFSGSPGEHMVSAKIFLIIENGALPATPGLGHAFPPKTIRRLFIEERSMKENSFSFEEMDAT</sequence>
<reference evidence="1 2" key="1">
    <citation type="journal article" date="2024" name="Plant Biotechnol. J.">
        <title>Genome and CRISPR/Cas9 system of a widespread forest tree (Populus alba) in the world.</title>
        <authorList>
            <person name="Liu Y.J."/>
            <person name="Jiang P.F."/>
            <person name="Han X.M."/>
            <person name="Li X.Y."/>
            <person name="Wang H.M."/>
            <person name="Wang Y.J."/>
            <person name="Wang X.X."/>
            <person name="Zeng Q.Y."/>
        </authorList>
    </citation>
    <scope>NUCLEOTIDE SEQUENCE [LARGE SCALE GENOMIC DNA]</scope>
    <source>
        <strain evidence="2">cv. PAL-ZL1</strain>
    </source>
</reference>
<dbReference type="EMBL" id="RCHU02000002">
    <property type="protein sequence ID" value="KAL3603572.1"/>
    <property type="molecule type" value="Genomic_DNA"/>
</dbReference>
<dbReference type="Proteomes" id="UP000309997">
    <property type="component" value="Unassembled WGS sequence"/>
</dbReference>
<keyword evidence="2" id="KW-1185">Reference proteome</keyword>